<dbReference type="Pfam" id="PF04536">
    <property type="entry name" value="TPM_phosphatase"/>
    <property type="match status" value="1"/>
</dbReference>
<sequence>MRLLRHLFAPPAHTLFPDASLERIGAAIAAGERLHRGQVMFAVESALAPAAALRGMAPRTRAEQAFAQLRTWDTQANNGVLIYLLLAEHRIEIVADRGLHGCVDAAQWRQVCAVIERDMRAGQPEQAVIAGVAAVSALLAAHFPAQPGQAERDELPNRPQRLD</sequence>
<comment type="caution">
    <text evidence="2">The sequence shown here is derived from an EMBL/GenBank/DDBJ whole genome shotgun (WGS) entry which is preliminary data.</text>
</comment>
<evidence type="ECO:0000313" key="2">
    <source>
        <dbReference type="EMBL" id="PPT90767.1"/>
    </source>
</evidence>
<organism evidence="2 3">
    <name type="scientific">Xanthomonas theicola</name>
    <dbReference type="NCBI Taxonomy" id="56464"/>
    <lineage>
        <taxon>Bacteria</taxon>
        <taxon>Pseudomonadati</taxon>
        <taxon>Pseudomonadota</taxon>
        <taxon>Gammaproteobacteria</taxon>
        <taxon>Lysobacterales</taxon>
        <taxon>Lysobacteraceae</taxon>
        <taxon>Xanthomonas</taxon>
    </lineage>
</organism>
<protein>
    <recommendedName>
        <fullName evidence="1">TPM domain-containing protein</fullName>
    </recommendedName>
</protein>
<dbReference type="AlphaFoldDB" id="A0A2S6ZER7"/>
<proteinExistence type="predicted"/>
<dbReference type="Proteomes" id="UP000239898">
    <property type="component" value="Unassembled WGS sequence"/>
</dbReference>
<dbReference type="RefSeq" id="WP_128420393.1">
    <property type="nucleotide sequence ID" value="NZ_CP049017.1"/>
</dbReference>
<dbReference type="Gene3D" id="3.10.310.50">
    <property type="match status" value="1"/>
</dbReference>
<evidence type="ECO:0000313" key="3">
    <source>
        <dbReference type="Proteomes" id="UP000239898"/>
    </source>
</evidence>
<dbReference type="OrthoDB" id="5683663at2"/>
<name>A0A2S6ZER7_9XANT</name>
<dbReference type="InterPro" id="IPR007621">
    <property type="entry name" value="TPM_dom"/>
</dbReference>
<evidence type="ECO:0000259" key="1">
    <source>
        <dbReference type="Pfam" id="PF04536"/>
    </source>
</evidence>
<dbReference type="PANTHER" id="PTHR30373">
    <property type="entry name" value="UPF0603 PROTEIN YGCG"/>
    <property type="match status" value="1"/>
</dbReference>
<gene>
    <name evidence="2" type="ORF">XthCFBP4691_10680</name>
</gene>
<keyword evidence="3" id="KW-1185">Reference proteome</keyword>
<dbReference type="EMBL" id="MIGX01000045">
    <property type="protein sequence ID" value="PPT90767.1"/>
    <property type="molecule type" value="Genomic_DNA"/>
</dbReference>
<dbReference type="PANTHER" id="PTHR30373:SF8">
    <property type="entry name" value="BLL7265 PROTEIN"/>
    <property type="match status" value="1"/>
</dbReference>
<reference evidence="2 3" key="1">
    <citation type="submission" date="2016-08" db="EMBL/GenBank/DDBJ databases">
        <title>Evolution of the type three secretion system and type three effector repertoires in Xanthomonas.</title>
        <authorList>
            <person name="Merda D."/>
            <person name="Briand M."/>
            <person name="Bosis E."/>
            <person name="Rousseau C."/>
            <person name="Portier P."/>
            <person name="Jacques M.-A."/>
            <person name="Fischer-Le Saux M."/>
        </authorList>
    </citation>
    <scope>NUCLEOTIDE SEQUENCE [LARGE SCALE GENOMIC DNA]</scope>
    <source>
        <strain evidence="2 3">CFBP 4691</strain>
    </source>
</reference>
<accession>A0A2S6ZER7</accession>
<feature type="domain" description="TPM" evidence="1">
    <location>
        <begin position="15"/>
        <end position="137"/>
    </location>
</feature>